<dbReference type="PANTHER" id="PTHR11537">
    <property type="entry name" value="VOLTAGE-GATED POTASSIUM CHANNEL"/>
    <property type="match status" value="1"/>
</dbReference>
<feature type="region of interest" description="Disordered" evidence="9">
    <location>
        <begin position="637"/>
        <end position="668"/>
    </location>
</feature>
<evidence type="ECO:0000256" key="9">
    <source>
        <dbReference type="SAM" id="MobiDB-lite"/>
    </source>
</evidence>
<dbReference type="EMBL" id="HBEO01011487">
    <property type="protein sequence ID" value="CAD8479387.1"/>
    <property type="molecule type" value="Transcribed_RNA"/>
</dbReference>
<comment type="subcellular location">
    <subcellularLocation>
        <location evidence="1">Membrane</location>
        <topology evidence="1">Multi-pass membrane protein</topology>
    </subcellularLocation>
</comment>
<evidence type="ECO:0000256" key="11">
    <source>
        <dbReference type="SAM" id="SignalP"/>
    </source>
</evidence>
<dbReference type="PROSITE" id="PS50222">
    <property type="entry name" value="EF_HAND_2"/>
    <property type="match status" value="1"/>
</dbReference>
<evidence type="ECO:0000256" key="5">
    <source>
        <dbReference type="ARBA" id="ARBA00022989"/>
    </source>
</evidence>
<feature type="transmembrane region" description="Helical" evidence="10">
    <location>
        <begin position="195"/>
        <end position="216"/>
    </location>
</feature>
<feature type="transmembrane region" description="Helical" evidence="10">
    <location>
        <begin position="228"/>
        <end position="253"/>
    </location>
</feature>
<evidence type="ECO:0000256" key="10">
    <source>
        <dbReference type="SAM" id="Phobius"/>
    </source>
</evidence>
<evidence type="ECO:0000256" key="4">
    <source>
        <dbReference type="ARBA" id="ARBA00022837"/>
    </source>
</evidence>
<dbReference type="Pfam" id="PF07885">
    <property type="entry name" value="Ion_trans_2"/>
    <property type="match status" value="1"/>
</dbReference>
<keyword evidence="7 10" id="KW-0472">Membrane</keyword>
<keyword evidence="11" id="KW-0732">Signal</keyword>
<sequence>MRYKCYFPRILSIFHIILCSVPLVPAQIQPLKVAFCDGNKAPYVLRNETGDLTGLDVEYWNMLLENMRRIAGISNVSEGLKKVLNERPSVTVLPKKILLDRLQEQIYDIALCAIEVDLDLSRFVDFSLPYATAGYQGVVLKQDSIIDGMTVLKQAFGPSNAWALFSLLLLVILSILFAHLIWIFERKDNPNINKYYGPGVFDSWWLGIVTAMTVGYGDKVPVTVQGKILTIAWMFAGTYCVGMFGAAVTSTFVNSQNLNYLPPSDKLLQIQTVSDLSGYRLGTSSMIAKNFLEQQQLNSTVWIYANVTELLTAVVNNSIDVAVDEIWTVRWLLQYDTNFKKDNLIQVGDVLEQRPRVMAIGRPGYDVDRIFHLLQVAQSDLMYGTGELNYKQLTEKWLKSTAKAPVSTYIDRFDEALMRWCIIYMIGLGIFMVLWGLFVIWHYWTEIKQSRIRFGLLRSMGLGLKFSQKDLRDGARKLFKEVDSNQDGFVDMDEILVFFRGLGQELSDRDVQIFFYESVENSVADEEDEEELKPRLTAEHFEQIVTKLVIGPKSAVNRSELTAPVMRMHLEQTKLEIFEHMDRLEKKLELLGCDSPKSQEARQIFRRRSKSSKSYAPGMIARASYDALKAEEIASLDSSGDPFKANHTARNGSNVQNAIPGLIPSLES</sequence>
<keyword evidence="2" id="KW-0813">Transport</keyword>
<keyword evidence="4" id="KW-0106">Calcium</keyword>
<organism evidence="13">
    <name type="scientific">Hanusia phi</name>
    <dbReference type="NCBI Taxonomy" id="3032"/>
    <lineage>
        <taxon>Eukaryota</taxon>
        <taxon>Cryptophyceae</taxon>
        <taxon>Pyrenomonadales</taxon>
        <taxon>Geminigeraceae</taxon>
        <taxon>Hanusia</taxon>
    </lineage>
</organism>
<keyword evidence="5 10" id="KW-1133">Transmembrane helix</keyword>
<gene>
    <name evidence="13" type="ORF">HPHI1048_LOCUS7916</name>
</gene>
<dbReference type="Gene3D" id="1.10.238.10">
    <property type="entry name" value="EF-hand"/>
    <property type="match status" value="1"/>
</dbReference>
<dbReference type="Gene3D" id="1.10.287.70">
    <property type="match status" value="1"/>
</dbReference>
<dbReference type="InterPro" id="IPR013099">
    <property type="entry name" value="K_chnl_dom"/>
</dbReference>
<dbReference type="InterPro" id="IPR028325">
    <property type="entry name" value="VG_K_chnl"/>
</dbReference>
<keyword evidence="8" id="KW-0407">Ion channel</keyword>
<feature type="chain" id="PRO_5030906979" description="EF-hand domain-containing protein" evidence="11">
    <location>
        <begin position="27"/>
        <end position="668"/>
    </location>
</feature>
<reference evidence="13" key="1">
    <citation type="submission" date="2021-01" db="EMBL/GenBank/DDBJ databases">
        <authorList>
            <person name="Corre E."/>
            <person name="Pelletier E."/>
            <person name="Niang G."/>
            <person name="Scheremetjew M."/>
            <person name="Finn R."/>
            <person name="Kale V."/>
            <person name="Holt S."/>
            <person name="Cochrane G."/>
            <person name="Meng A."/>
            <person name="Brown T."/>
            <person name="Cohen L."/>
        </authorList>
    </citation>
    <scope>NUCLEOTIDE SEQUENCE</scope>
    <source>
        <strain evidence="13">CCMP325</strain>
    </source>
</reference>
<keyword evidence="6" id="KW-0406">Ion transport</keyword>
<proteinExistence type="predicted"/>
<evidence type="ECO:0000256" key="3">
    <source>
        <dbReference type="ARBA" id="ARBA00022692"/>
    </source>
</evidence>
<protein>
    <recommendedName>
        <fullName evidence="12">EF-hand domain-containing protein</fullName>
    </recommendedName>
</protein>
<dbReference type="GO" id="GO:0001508">
    <property type="term" value="P:action potential"/>
    <property type="evidence" value="ECO:0007669"/>
    <property type="project" value="TreeGrafter"/>
</dbReference>
<keyword evidence="3 10" id="KW-0812">Transmembrane</keyword>
<accession>A0A7S0EAC5</accession>
<dbReference type="Gene3D" id="3.40.190.10">
    <property type="entry name" value="Periplasmic binding protein-like II"/>
    <property type="match status" value="2"/>
</dbReference>
<dbReference type="InterPro" id="IPR002048">
    <property type="entry name" value="EF_hand_dom"/>
</dbReference>
<evidence type="ECO:0000256" key="7">
    <source>
        <dbReference type="ARBA" id="ARBA00023136"/>
    </source>
</evidence>
<dbReference type="SUPFAM" id="SSF47473">
    <property type="entry name" value="EF-hand"/>
    <property type="match status" value="1"/>
</dbReference>
<feature type="signal peptide" evidence="11">
    <location>
        <begin position="1"/>
        <end position="26"/>
    </location>
</feature>
<dbReference type="InterPro" id="IPR018247">
    <property type="entry name" value="EF_Hand_1_Ca_BS"/>
</dbReference>
<feature type="transmembrane region" description="Helical" evidence="10">
    <location>
        <begin position="161"/>
        <end position="183"/>
    </location>
</feature>
<dbReference type="GO" id="GO:0005509">
    <property type="term" value="F:calcium ion binding"/>
    <property type="evidence" value="ECO:0007669"/>
    <property type="project" value="InterPro"/>
</dbReference>
<dbReference type="SUPFAM" id="SSF53850">
    <property type="entry name" value="Periplasmic binding protein-like II"/>
    <property type="match status" value="1"/>
</dbReference>
<feature type="compositionally biased region" description="Polar residues" evidence="9">
    <location>
        <begin position="648"/>
        <end position="657"/>
    </location>
</feature>
<dbReference type="SUPFAM" id="SSF81324">
    <property type="entry name" value="Voltage-gated potassium channels"/>
    <property type="match status" value="1"/>
</dbReference>
<dbReference type="AlphaFoldDB" id="A0A7S0EAC5"/>
<name>A0A7S0EAC5_9CRYP</name>
<dbReference type="PROSITE" id="PS00018">
    <property type="entry name" value="EF_HAND_1"/>
    <property type="match status" value="1"/>
</dbReference>
<dbReference type="InterPro" id="IPR011992">
    <property type="entry name" value="EF-hand-dom_pair"/>
</dbReference>
<evidence type="ECO:0000256" key="6">
    <source>
        <dbReference type="ARBA" id="ARBA00023065"/>
    </source>
</evidence>
<feature type="transmembrane region" description="Helical" evidence="10">
    <location>
        <begin position="422"/>
        <end position="444"/>
    </location>
</feature>
<evidence type="ECO:0000256" key="2">
    <source>
        <dbReference type="ARBA" id="ARBA00022448"/>
    </source>
</evidence>
<evidence type="ECO:0000256" key="8">
    <source>
        <dbReference type="ARBA" id="ARBA00023303"/>
    </source>
</evidence>
<dbReference type="GO" id="GO:0005251">
    <property type="term" value="F:delayed rectifier potassium channel activity"/>
    <property type="evidence" value="ECO:0007669"/>
    <property type="project" value="TreeGrafter"/>
</dbReference>
<feature type="domain" description="EF-hand" evidence="12">
    <location>
        <begin position="470"/>
        <end position="505"/>
    </location>
</feature>
<dbReference type="PRINTS" id="PR00169">
    <property type="entry name" value="KCHANNEL"/>
</dbReference>
<dbReference type="PANTHER" id="PTHR11537:SF252">
    <property type="entry name" value="POTASSIUM VOLTAGE-GATED CHANNEL PROTEIN SHAW"/>
    <property type="match status" value="1"/>
</dbReference>
<dbReference type="GO" id="GO:0008076">
    <property type="term" value="C:voltage-gated potassium channel complex"/>
    <property type="evidence" value="ECO:0007669"/>
    <property type="project" value="InterPro"/>
</dbReference>
<evidence type="ECO:0000256" key="1">
    <source>
        <dbReference type="ARBA" id="ARBA00004141"/>
    </source>
</evidence>
<evidence type="ECO:0000313" key="13">
    <source>
        <dbReference type="EMBL" id="CAD8479387.1"/>
    </source>
</evidence>
<evidence type="ECO:0000259" key="12">
    <source>
        <dbReference type="PROSITE" id="PS50222"/>
    </source>
</evidence>